<keyword evidence="4" id="KW-1185">Reference proteome</keyword>
<proteinExistence type="predicted"/>
<keyword evidence="3" id="KW-0067">ATP-binding</keyword>
<evidence type="ECO:0000313" key="3">
    <source>
        <dbReference type="EMBL" id="AVZ77571.1"/>
    </source>
</evidence>
<keyword evidence="1" id="KW-0723">Serine/threonine-protein kinase</keyword>
<evidence type="ECO:0000259" key="2">
    <source>
        <dbReference type="Pfam" id="PF13581"/>
    </source>
</evidence>
<keyword evidence="3" id="KW-0547">Nucleotide-binding</keyword>
<sequence length="131" mass="13593">MAPEAVREARQAVAEHLPKVGIAPNSAFAGAVLLVASELVANVIRHAVHTPVADVGITVGGGQLVIAVADCDPRLPGLTRDAMGEGLRTVAELAAEYDGEVSAEPAVDHEGKVVFVRFRIPAERPSGVSRL</sequence>
<feature type="domain" description="Histidine kinase/HSP90-like ATPase" evidence="2">
    <location>
        <begin position="2"/>
        <end position="85"/>
    </location>
</feature>
<dbReference type="KEGG" id="slk:SLUN_21035"/>
<evidence type="ECO:0000256" key="1">
    <source>
        <dbReference type="ARBA" id="ARBA00022527"/>
    </source>
</evidence>
<dbReference type="InterPro" id="IPR003594">
    <property type="entry name" value="HATPase_dom"/>
</dbReference>
<dbReference type="SUPFAM" id="SSF55874">
    <property type="entry name" value="ATPase domain of HSP90 chaperone/DNA topoisomerase II/histidine kinase"/>
    <property type="match status" value="1"/>
</dbReference>
<dbReference type="Gene3D" id="3.30.565.10">
    <property type="entry name" value="Histidine kinase-like ATPase, C-terminal domain"/>
    <property type="match status" value="1"/>
</dbReference>
<evidence type="ECO:0000313" key="4">
    <source>
        <dbReference type="Proteomes" id="UP000244201"/>
    </source>
</evidence>
<keyword evidence="1" id="KW-0418">Kinase</keyword>
<dbReference type="GO" id="GO:0005524">
    <property type="term" value="F:ATP binding"/>
    <property type="evidence" value="ECO:0007669"/>
    <property type="project" value="UniProtKB-KW"/>
</dbReference>
<name>A0A2R4TER2_9ACTN</name>
<reference evidence="3 4" key="1">
    <citation type="submission" date="2018-01" db="EMBL/GenBank/DDBJ databases">
        <title>Complete genome sequence of Streptomyces lunaelactis MM109T, a Ferroverdin A producer isolated from cave moonmilk deposits.</title>
        <authorList>
            <person name="Naome A."/>
            <person name="Martinet L."/>
            <person name="Maciejewska M."/>
            <person name="Anderssen S."/>
            <person name="Adam D."/>
            <person name="Tenconi E."/>
            <person name="Deflandre B."/>
            <person name="Arguelles-Arias A."/>
            <person name="Calusinska M."/>
            <person name="Copieters W."/>
            <person name="Karim L."/>
            <person name="Hanikenne M."/>
            <person name="Baurain D."/>
            <person name="van Wezel G."/>
            <person name="Smargiasso N."/>
            <person name="de Pauw E."/>
            <person name="Delfosse P."/>
            <person name="Rigali S."/>
        </authorList>
    </citation>
    <scope>NUCLEOTIDE SEQUENCE [LARGE SCALE GENOMIC DNA]</scope>
    <source>
        <strain evidence="3 4">MM109</strain>
    </source>
</reference>
<dbReference type="AlphaFoldDB" id="A0A2R4TER2"/>
<dbReference type="PANTHER" id="PTHR35526:SF3">
    <property type="entry name" value="ANTI-SIGMA-F FACTOR RSBW"/>
    <property type="match status" value="1"/>
</dbReference>
<dbReference type="Pfam" id="PF13581">
    <property type="entry name" value="HATPase_c_2"/>
    <property type="match status" value="1"/>
</dbReference>
<organism evidence="3 4">
    <name type="scientific">Streptomyces lunaelactis</name>
    <dbReference type="NCBI Taxonomy" id="1535768"/>
    <lineage>
        <taxon>Bacteria</taxon>
        <taxon>Bacillati</taxon>
        <taxon>Actinomycetota</taxon>
        <taxon>Actinomycetes</taxon>
        <taxon>Kitasatosporales</taxon>
        <taxon>Streptomycetaceae</taxon>
        <taxon>Streptomyces</taxon>
    </lineage>
</organism>
<protein>
    <submittedName>
        <fullName evidence="3">ATP-binding protein</fullName>
    </submittedName>
</protein>
<dbReference type="GO" id="GO:0004674">
    <property type="term" value="F:protein serine/threonine kinase activity"/>
    <property type="evidence" value="ECO:0007669"/>
    <property type="project" value="UniProtKB-KW"/>
</dbReference>
<dbReference type="Proteomes" id="UP000244201">
    <property type="component" value="Chromosome"/>
</dbReference>
<accession>A0A2R4TER2</accession>
<keyword evidence="1" id="KW-0808">Transferase</keyword>
<gene>
    <name evidence="3" type="ORF">SLUN_21035</name>
</gene>
<dbReference type="InterPro" id="IPR050267">
    <property type="entry name" value="Anti-sigma-factor_SerPK"/>
</dbReference>
<dbReference type="InterPro" id="IPR036890">
    <property type="entry name" value="HATPase_C_sf"/>
</dbReference>
<dbReference type="EMBL" id="CP026304">
    <property type="protein sequence ID" value="AVZ77571.1"/>
    <property type="molecule type" value="Genomic_DNA"/>
</dbReference>
<dbReference type="PANTHER" id="PTHR35526">
    <property type="entry name" value="ANTI-SIGMA-F FACTOR RSBW-RELATED"/>
    <property type="match status" value="1"/>
</dbReference>